<reference evidence="1" key="1">
    <citation type="journal article" date="2022" name="Int. J. Mol. Sci.">
        <title>Draft Genome of Tanacetum Coccineum: Genomic Comparison of Closely Related Tanacetum-Family Plants.</title>
        <authorList>
            <person name="Yamashiro T."/>
            <person name="Shiraishi A."/>
            <person name="Nakayama K."/>
            <person name="Satake H."/>
        </authorList>
    </citation>
    <scope>NUCLEOTIDE SEQUENCE</scope>
</reference>
<evidence type="ECO:0000313" key="2">
    <source>
        <dbReference type="Proteomes" id="UP001151760"/>
    </source>
</evidence>
<comment type="caution">
    <text evidence="1">The sequence shown here is derived from an EMBL/GenBank/DDBJ whole genome shotgun (WGS) entry which is preliminary data.</text>
</comment>
<sequence>MMSRPRTRVSDMAPFGGVTKMAVSDHGKFLIDEDLSFKKISPLVEEFIVMIRKHIQKIKTSSYNAKLMRLEDDMGWYTDEMRE</sequence>
<protein>
    <submittedName>
        <fullName evidence="1">Uncharacterized protein</fullName>
    </submittedName>
</protein>
<name>A0ABQ5BQ68_9ASTR</name>
<proteinExistence type="predicted"/>
<dbReference type="Proteomes" id="UP001151760">
    <property type="component" value="Unassembled WGS sequence"/>
</dbReference>
<accession>A0ABQ5BQ68</accession>
<keyword evidence="2" id="KW-1185">Reference proteome</keyword>
<organism evidence="1 2">
    <name type="scientific">Tanacetum coccineum</name>
    <dbReference type="NCBI Taxonomy" id="301880"/>
    <lineage>
        <taxon>Eukaryota</taxon>
        <taxon>Viridiplantae</taxon>
        <taxon>Streptophyta</taxon>
        <taxon>Embryophyta</taxon>
        <taxon>Tracheophyta</taxon>
        <taxon>Spermatophyta</taxon>
        <taxon>Magnoliopsida</taxon>
        <taxon>eudicotyledons</taxon>
        <taxon>Gunneridae</taxon>
        <taxon>Pentapetalae</taxon>
        <taxon>asterids</taxon>
        <taxon>campanulids</taxon>
        <taxon>Asterales</taxon>
        <taxon>Asteraceae</taxon>
        <taxon>Asteroideae</taxon>
        <taxon>Anthemideae</taxon>
        <taxon>Anthemidinae</taxon>
        <taxon>Tanacetum</taxon>
    </lineage>
</organism>
<reference evidence="1" key="2">
    <citation type="submission" date="2022-01" db="EMBL/GenBank/DDBJ databases">
        <authorList>
            <person name="Yamashiro T."/>
            <person name="Shiraishi A."/>
            <person name="Satake H."/>
            <person name="Nakayama K."/>
        </authorList>
    </citation>
    <scope>NUCLEOTIDE SEQUENCE</scope>
</reference>
<dbReference type="EMBL" id="BQNB010013416">
    <property type="protein sequence ID" value="GJT15693.1"/>
    <property type="molecule type" value="Genomic_DNA"/>
</dbReference>
<gene>
    <name evidence="1" type="ORF">Tco_0874399</name>
</gene>
<evidence type="ECO:0000313" key="1">
    <source>
        <dbReference type="EMBL" id="GJT15693.1"/>
    </source>
</evidence>